<gene>
    <name evidence="2" type="ORF">DJ018_11240</name>
</gene>
<accession>A0A328ADW2</accession>
<dbReference type="InterPro" id="IPR001387">
    <property type="entry name" value="Cro/C1-type_HTH"/>
</dbReference>
<dbReference type="Proteomes" id="UP000249725">
    <property type="component" value="Unassembled WGS sequence"/>
</dbReference>
<feature type="domain" description="HTH cro/C1-type" evidence="1">
    <location>
        <begin position="19"/>
        <end position="74"/>
    </location>
</feature>
<dbReference type="GO" id="GO:0003677">
    <property type="term" value="F:DNA binding"/>
    <property type="evidence" value="ECO:0007669"/>
    <property type="project" value="InterPro"/>
</dbReference>
<organism evidence="2 3">
    <name type="scientific">Phenylobacterium deserti</name>
    <dbReference type="NCBI Taxonomy" id="1914756"/>
    <lineage>
        <taxon>Bacteria</taxon>
        <taxon>Pseudomonadati</taxon>
        <taxon>Pseudomonadota</taxon>
        <taxon>Alphaproteobacteria</taxon>
        <taxon>Caulobacterales</taxon>
        <taxon>Caulobacteraceae</taxon>
        <taxon>Phenylobacterium</taxon>
    </lineage>
</organism>
<dbReference type="AlphaFoldDB" id="A0A328ADW2"/>
<sequence length="160" mass="17542">MPLSTAPSQEPDGVAVAATLRAVRRHRRLRTAEVAAAMGLPQRSYEHFEAGAGRLHLDKLELFARATDSDPFALLAAILLRCPELAVLTSDNKFLTIVNLALLDLVERAPEVIPRLEAASLIAGFSEILEKLCDDVRTRERLAQAWLTQRGGPPDPEDEP</sequence>
<dbReference type="Pfam" id="PF13560">
    <property type="entry name" value="HTH_31"/>
    <property type="match status" value="1"/>
</dbReference>
<evidence type="ECO:0000313" key="3">
    <source>
        <dbReference type="Proteomes" id="UP000249725"/>
    </source>
</evidence>
<comment type="caution">
    <text evidence="2">The sequence shown here is derived from an EMBL/GenBank/DDBJ whole genome shotgun (WGS) entry which is preliminary data.</text>
</comment>
<proteinExistence type="predicted"/>
<evidence type="ECO:0000259" key="1">
    <source>
        <dbReference type="SMART" id="SM00530"/>
    </source>
</evidence>
<dbReference type="SUPFAM" id="SSF47413">
    <property type="entry name" value="lambda repressor-like DNA-binding domains"/>
    <property type="match status" value="1"/>
</dbReference>
<dbReference type="EMBL" id="QFYR01000002">
    <property type="protein sequence ID" value="RAK52755.1"/>
    <property type="molecule type" value="Genomic_DNA"/>
</dbReference>
<keyword evidence="3" id="KW-1185">Reference proteome</keyword>
<reference evidence="3" key="1">
    <citation type="submission" date="2018-05" db="EMBL/GenBank/DDBJ databases">
        <authorList>
            <person name="Li X."/>
        </authorList>
    </citation>
    <scope>NUCLEOTIDE SEQUENCE [LARGE SCALE GENOMIC DNA]</scope>
    <source>
        <strain evidence="3">YIM 73061</strain>
    </source>
</reference>
<protein>
    <submittedName>
        <fullName evidence="2">XRE family transcriptional regulator</fullName>
    </submittedName>
</protein>
<dbReference type="SMART" id="SM00530">
    <property type="entry name" value="HTH_XRE"/>
    <property type="match status" value="1"/>
</dbReference>
<name>A0A328ADW2_9CAUL</name>
<dbReference type="InterPro" id="IPR010982">
    <property type="entry name" value="Lambda_DNA-bd_dom_sf"/>
</dbReference>
<evidence type="ECO:0000313" key="2">
    <source>
        <dbReference type="EMBL" id="RAK52755.1"/>
    </source>
</evidence>
<dbReference type="Gene3D" id="1.10.260.40">
    <property type="entry name" value="lambda repressor-like DNA-binding domains"/>
    <property type="match status" value="1"/>
</dbReference>